<feature type="domain" description="UBA" evidence="2">
    <location>
        <begin position="110"/>
        <end position="151"/>
    </location>
</feature>
<dbReference type="PANTHER" id="PTHR46713:SF1">
    <property type="entry name" value="F13M7.16 PROTEIN"/>
    <property type="match status" value="1"/>
</dbReference>
<protein>
    <recommendedName>
        <fullName evidence="2">UBA domain-containing protein</fullName>
    </recommendedName>
</protein>
<dbReference type="SUPFAM" id="SSF46934">
    <property type="entry name" value="UBA-like"/>
    <property type="match status" value="1"/>
</dbReference>
<dbReference type="Gene3D" id="1.10.8.10">
    <property type="entry name" value="DNA helicase RuvA subunit, C-terminal domain"/>
    <property type="match status" value="1"/>
</dbReference>
<reference evidence="3 4" key="1">
    <citation type="submission" date="2024-03" db="EMBL/GenBank/DDBJ databases">
        <authorList>
            <person name="Martinez-Hernandez J."/>
        </authorList>
    </citation>
    <scope>NUCLEOTIDE SEQUENCE [LARGE SCALE GENOMIC DNA]</scope>
</reference>
<dbReference type="PROSITE" id="PS00028">
    <property type="entry name" value="ZINC_FINGER_C2H2_1"/>
    <property type="match status" value="1"/>
</dbReference>
<evidence type="ECO:0000313" key="3">
    <source>
        <dbReference type="EMBL" id="CAL0306416.1"/>
    </source>
</evidence>
<feature type="region of interest" description="Disordered" evidence="1">
    <location>
        <begin position="168"/>
        <end position="210"/>
    </location>
</feature>
<dbReference type="InterPro" id="IPR013087">
    <property type="entry name" value="Znf_C2H2_type"/>
</dbReference>
<dbReference type="InterPro" id="IPR057766">
    <property type="entry name" value="Znf-C2H2_OTU1-like_C"/>
</dbReference>
<sequence>MAGVSLKCGDCGALLKSVEEAQEHAELTSHSNFSESTEPVLNLVCSACSKPCRSKTESDLHTKRTGHTEFVDKTSEAIKPISLEVPKAGATAEDSVTATISQDEEMVVPEVEKKILEELESMGFSAARATRALHYSGNAGLEAAVTWIVEHENDPDIDQMPLVPANTKVEAPKPSLTPEELKAKQQELRERARKKKEEEEKRTEREKEKERIRIGKELLEAKRIEEDNERKRILALRKAEKEEERRAREKIKQKLEEDKAERRRRLGLPPEEPSVSKPSPVVEEKKSFLPVRPATKAEQMRECLRSLKQNHKEEDARVKKAFQTLLTYVGNVARNPDEEKFRKIRLTNQSFQERVGALKGGIEFLEICGFEKIDGGEFLFLPRDKVDTAVLNSAGSELDSAIKNPFFGVL</sequence>
<dbReference type="Pfam" id="PF09409">
    <property type="entry name" value="PUB"/>
    <property type="match status" value="1"/>
</dbReference>
<dbReference type="InterPro" id="IPR036339">
    <property type="entry name" value="PUB-like_dom_sf"/>
</dbReference>
<name>A0AAV1WBU1_LUPLU</name>
<comment type="caution">
    <text evidence="3">The sequence shown here is derived from an EMBL/GenBank/DDBJ whole genome shotgun (WGS) entry which is preliminary data.</text>
</comment>
<evidence type="ECO:0000259" key="2">
    <source>
        <dbReference type="PROSITE" id="PS50030"/>
    </source>
</evidence>
<dbReference type="CDD" id="cd14290">
    <property type="entry name" value="UBA_PUB_plant"/>
    <property type="match status" value="1"/>
</dbReference>
<dbReference type="SMART" id="SM00165">
    <property type="entry name" value="UBA"/>
    <property type="match status" value="1"/>
</dbReference>
<dbReference type="CDD" id="cd10461">
    <property type="entry name" value="PUB_UBA_plant"/>
    <property type="match status" value="1"/>
</dbReference>
<dbReference type="Gene3D" id="1.20.58.2190">
    <property type="match status" value="1"/>
</dbReference>
<evidence type="ECO:0000256" key="1">
    <source>
        <dbReference type="SAM" id="MobiDB-lite"/>
    </source>
</evidence>
<feature type="region of interest" description="Disordered" evidence="1">
    <location>
        <begin position="254"/>
        <end position="294"/>
    </location>
</feature>
<dbReference type="AlphaFoldDB" id="A0AAV1WBU1"/>
<proteinExistence type="predicted"/>
<evidence type="ECO:0000313" key="4">
    <source>
        <dbReference type="Proteomes" id="UP001497480"/>
    </source>
</evidence>
<dbReference type="PANTHER" id="PTHR46713">
    <property type="entry name" value="F13M7.16 PROTEIN"/>
    <property type="match status" value="1"/>
</dbReference>
<dbReference type="PROSITE" id="PS50030">
    <property type="entry name" value="UBA"/>
    <property type="match status" value="1"/>
</dbReference>
<dbReference type="Pfam" id="PF24560">
    <property type="entry name" value="zf-C2H2_OTU1_C"/>
    <property type="match status" value="1"/>
</dbReference>
<dbReference type="SUPFAM" id="SSF143503">
    <property type="entry name" value="PUG domain-like"/>
    <property type="match status" value="1"/>
</dbReference>
<dbReference type="EMBL" id="CAXHTB010000005">
    <property type="protein sequence ID" value="CAL0306416.1"/>
    <property type="molecule type" value="Genomic_DNA"/>
</dbReference>
<feature type="compositionally biased region" description="Basic and acidic residues" evidence="1">
    <location>
        <begin position="179"/>
        <end position="210"/>
    </location>
</feature>
<dbReference type="InterPro" id="IPR009060">
    <property type="entry name" value="UBA-like_sf"/>
</dbReference>
<dbReference type="InterPro" id="IPR018997">
    <property type="entry name" value="PUB_domain"/>
</dbReference>
<accession>A0AAV1WBU1</accession>
<organism evidence="3 4">
    <name type="scientific">Lupinus luteus</name>
    <name type="common">European yellow lupine</name>
    <dbReference type="NCBI Taxonomy" id="3873"/>
    <lineage>
        <taxon>Eukaryota</taxon>
        <taxon>Viridiplantae</taxon>
        <taxon>Streptophyta</taxon>
        <taxon>Embryophyta</taxon>
        <taxon>Tracheophyta</taxon>
        <taxon>Spermatophyta</taxon>
        <taxon>Magnoliopsida</taxon>
        <taxon>eudicotyledons</taxon>
        <taxon>Gunneridae</taxon>
        <taxon>Pentapetalae</taxon>
        <taxon>rosids</taxon>
        <taxon>fabids</taxon>
        <taxon>Fabales</taxon>
        <taxon>Fabaceae</taxon>
        <taxon>Papilionoideae</taxon>
        <taxon>50 kb inversion clade</taxon>
        <taxon>genistoids sensu lato</taxon>
        <taxon>core genistoids</taxon>
        <taxon>Genisteae</taxon>
        <taxon>Lupinus</taxon>
    </lineage>
</organism>
<dbReference type="InterPro" id="IPR015940">
    <property type="entry name" value="UBA"/>
</dbReference>
<dbReference type="Pfam" id="PF22562">
    <property type="entry name" value="UBA_7"/>
    <property type="match status" value="1"/>
</dbReference>
<dbReference type="Proteomes" id="UP001497480">
    <property type="component" value="Unassembled WGS sequence"/>
</dbReference>
<keyword evidence="4" id="KW-1185">Reference proteome</keyword>
<feature type="compositionally biased region" description="Low complexity" evidence="1">
    <location>
        <begin position="267"/>
        <end position="281"/>
    </location>
</feature>
<gene>
    <name evidence="3" type="ORF">LLUT_LOCUS7476</name>
</gene>
<dbReference type="SMART" id="SM00580">
    <property type="entry name" value="PUG"/>
    <property type="match status" value="1"/>
</dbReference>